<dbReference type="EMBL" id="ML220143">
    <property type="protein sequence ID" value="TGZ78257.1"/>
    <property type="molecule type" value="Genomic_DNA"/>
</dbReference>
<proteinExistence type="predicted"/>
<name>A0A4S2MS34_9PEZI</name>
<dbReference type="Pfam" id="PF00646">
    <property type="entry name" value="F-box"/>
    <property type="match status" value="1"/>
</dbReference>
<evidence type="ECO:0000313" key="3">
    <source>
        <dbReference type="EMBL" id="TGZ78257.1"/>
    </source>
</evidence>
<evidence type="ECO:0000256" key="1">
    <source>
        <dbReference type="PROSITE-ProRule" id="PRU00023"/>
    </source>
</evidence>
<protein>
    <submittedName>
        <fullName evidence="3">Ankyrin</fullName>
    </submittedName>
</protein>
<dbReference type="PROSITE" id="PS50181">
    <property type="entry name" value="FBOX"/>
    <property type="match status" value="1"/>
</dbReference>
<dbReference type="SMART" id="SM00248">
    <property type="entry name" value="ANK"/>
    <property type="match status" value="5"/>
</dbReference>
<dbReference type="PANTHER" id="PTHR46224:SF64">
    <property type="entry name" value="IQ MOTIF AND ANKYRIN REPEAT DOMAIN-CONTAINING PROTEIN 1"/>
    <property type="match status" value="1"/>
</dbReference>
<dbReference type="Pfam" id="PF12796">
    <property type="entry name" value="Ank_2"/>
    <property type="match status" value="1"/>
</dbReference>
<dbReference type="SUPFAM" id="SSF81383">
    <property type="entry name" value="F-box domain"/>
    <property type="match status" value="1"/>
</dbReference>
<dbReference type="Proteomes" id="UP000298138">
    <property type="component" value="Unassembled WGS sequence"/>
</dbReference>
<reference evidence="3 4" key="1">
    <citation type="submission" date="2019-04" db="EMBL/GenBank/DDBJ databases">
        <title>Comparative genomics and transcriptomics to analyze fruiting body development in filamentous ascomycetes.</title>
        <authorList>
            <consortium name="DOE Joint Genome Institute"/>
            <person name="Lutkenhaus R."/>
            <person name="Traeger S."/>
            <person name="Breuer J."/>
            <person name="Kuo A."/>
            <person name="Lipzen A."/>
            <person name="Pangilinan J."/>
            <person name="Dilworth D."/>
            <person name="Sandor L."/>
            <person name="Poggeler S."/>
            <person name="Barry K."/>
            <person name="Grigoriev I.V."/>
            <person name="Nowrousian M."/>
        </authorList>
    </citation>
    <scope>NUCLEOTIDE SEQUENCE [LARGE SCALE GENOMIC DNA]</scope>
    <source>
        <strain evidence="3 4">CBS 389.68</strain>
    </source>
</reference>
<dbReference type="InterPro" id="IPR001810">
    <property type="entry name" value="F-box_dom"/>
</dbReference>
<dbReference type="AlphaFoldDB" id="A0A4S2MS34"/>
<dbReference type="Gene3D" id="1.25.40.20">
    <property type="entry name" value="Ankyrin repeat-containing domain"/>
    <property type="match status" value="2"/>
</dbReference>
<dbReference type="InterPro" id="IPR002110">
    <property type="entry name" value="Ankyrin_rpt"/>
</dbReference>
<dbReference type="STRING" id="341454.A0A4S2MS34"/>
<accession>A0A4S2MS34</accession>
<dbReference type="SUPFAM" id="SSF48403">
    <property type="entry name" value="Ankyrin repeat"/>
    <property type="match status" value="1"/>
</dbReference>
<keyword evidence="4" id="KW-1185">Reference proteome</keyword>
<organism evidence="3 4">
    <name type="scientific">Ascodesmis nigricans</name>
    <dbReference type="NCBI Taxonomy" id="341454"/>
    <lineage>
        <taxon>Eukaryota</taxon>
        <taxon>Fungi</taxon>
        <taxon>Dikarya</taxon>
        <taxon>Ascomycota</taxon>
        <taxon>Pezizomycotina</taxon>
        <taxon>Pezizomycetes</taxon>
        <taxon>Pezizales</taxon>
        <taxon>Ascodesmidaceae</taxon>
        <taxon>Ascodesmis</taxon>
    </lineage>
</organism>
<evidence type="ECO:0000313" key="4">
    <source>
        <dbReference type="Proteomes" id="UP000298138"/>
    </source>
</evidence>
<evidence type="ECO:0000259" key="2">
    <source>
        <dbReference type="PROSITE" id="PS50181"/>
    </source>
</evidence>
<dbReference type="InParanoid" id="A0A4S2MS34"/>
<gene>
    <name evidence="3" type="ORF">EX30DRAFT_397906</name>
</gene>
<dbReference type="PANTHER" id="PTHR46224">
    <property type="entry name" value="ANKYRIN REPEAT FAMILY PROTEIN"/>
    <property type="match status" value="1"/>
</dbReference>
<dbReference type="PROSITE" id="PS50297">
    <property type="entry name" value="ANK_REP_REGION"/>
    <property type="match status" value="1"/>
</dbReference>
<dbReference type="InterPro" id="IPR036770">
    <property type="entry name" value="Ankyrin_rpt-contain_sf"/>
</dbReference>
<dbReference type="InterPro" id="IPR051616">
    <property type="entry name" value="Cul2-RING_E3_ligase_SR"/>
</dbReference>
<sequence length="411" mass="45688">MPDLLDLPPELLLLIAENSEAHDISSLCQCSRALYSLLTSTLYKRAITTSSDSGYRYLLHCTIHDNLPAFIQLLTHGADPTSGGSYLGQLLRSNYMNVPKSKNLYDMLYAYVDTRDRTTLLHLASCTGSSRVLSHLLTLPAFDPYMLDSSSGSPIERAAVAYQFDSACVLLDAMTSKSSPFYHNFTMDQLHQAFIWAADSDDTAIISELFSRRFTDPHDPRVLLSWDTNILAQALYSAVYGQRTGSVEILLAHDADPDSCPGLVHPLIIAASHGSIEIVRMLLEKGVDPDVLCQETGSDNGTALVVAARLAARLLSLCRLDIDAEGKYRYESESEENFYLARGDEENSILRFWKVATVLVEAGADIAWAKFLLDKDLKEELDGRKQKAMEFLDSLERKYRSKCPIEGLLNP</sequence>
<dbReference type="InterPro" id="IPR036047">
    <property type="entry name" value="F-box-like_dom_sf"/>
</dbReference>
<dbReference type="OrthoDB" id="341259at2759"/>
<feature type="domain" description="F-box" evidence="2">
    <location>
        <begin position="1"/>
        <end position="46"/>
    </location>
</feature>
<keyword evidence="1" id="KW-0040">ANK repeat</keyword>
<dbReference type="PROSITE" id="PS50088">
    <property type="entry name" value="ANK_REPEAT"/>
    <property type="match status" value="1"/>
</dbReference>
<feature type="repeat" description="ANK" evidence="1">
    <location>
        <begin position="266"/>
        <end position="294"/>
    </location>
</feature>